<dbReference type="PIRSF" id="PIRSF017535">
    <property type="entry name" value="VPS28"/>
    <property type="match status" value="1"/>
</dbReference>
<dbReference type="InterPro" id="IPR017898">
    <property type="entry name" value="VPS28_N"/>
</dbReference>
<evidence type="ECO:0000256" key="2">
    <source>
        <dbReference type="ARBA" id="ARBA00022448"/>
    </source>
</evidence>
<proteinExistence type="inferred from homology"/>
<dbReference type="Gene3D" id="1.20.120.1130">
    <property type="match status" value="1"/>
</dbReference>
<evidence type="ECO:0000256" key="5">
    <source>
        <dbReference type="PIRNR" id="PIRNR017535"/>
    </source>
</evidence>
<gene>
    <name evidence="9" type="ORF">CcCBS67573_g05171</name>
</gene>
<evidence type="ECO:0000256" key="1">
    <source>
        <dbReference type="ARBA" id="ARBA00004177"/>
    </source>
</evidence>
<dbReference type="Pfam" id="PF03997">
    <property type="entry name" value="VPS28"/>
    <property type="match status" value="1"/>
</dbReference>
<dbReference type="OrthoDB" id="2671at2759"/>
<dbReference type="PROSITE" id="PS51313">
    <property type="entry name" value="VPS28_N"/>
    <property type="match status" value="1"/>
</dbReference>
<keyword evidence="3 5" id="KW-0967">Endosome</keyword>
<comment type="subcellular location">
    <subcellularLocation>
        <location evidence="1">Endosome</location>
    </subcellularLocation>
</comment>
<keyword evidence="2 5" id="KW-0813">Transport</keyword>
<dbReference type="EMBL" id="QEAP01000178">
    <property type="protein sequence ID" value="TPX73555.1"/>
    <property type="molecule type" value="Genomic_DNA"/>
</dbReference>
<dbReference type="GO" id="GO:0000813">
    <property type="term" value="C:ESCRT I complex"/>
    <property type="evidence" value="ECO:0007669"/>
    <property type="project" value="UniProtKB-UniRule"/>
</dbReference>
<dbReference type="PANTHER" id="PTHR12937">
    <property type="entry name" value="VACUOLAR PROTEIN SORTING 28, ISOFORM 2 VPS28"/>
    <property type="match status" value="1"/>
</dbReference>
<evidence type="ECO:0000313" key="10">
    <source>
        <dbReference type="Proteomes" id="UP000320333"/>
    </source>
</evidence>
<keyword evidence="10" id="KW-1185">Reference proteome</keyword>
<dbReference type="SUPFAM" id="SSF140111">
    <property type="entry name" value="Endosomal sorting complex assembly domain"/>
    <property type="match status" value="1"/>
</dbReference>
<keyword evidence="4 5" id="KW-0653">Protein transport</keyword>
<protein>
    <recommendedName>
        <fullName evidence="5">Vacuolar protein sorting-associated protein 28</fullName>
    </recommendedName>
    <alternativeName>
        <fullName evidence="5">ESCRT-I complex subunit VPS28</fullName>
    </alternativeName>
</protein>
<reference evidence="9 10" key="1">
    <citation type="journal article" date="2019" name="Sci. Rep.">
        <title>Comparative genomics of chytrid fungi reveal insights into the obligate biotrophic and pathogenic lifestyle of Synchytrium endobioticum.</title>
        <authorList>
            <person name="van de Vossenberg B.T.L.H."/>
            <person name="Warris S."/>
            <person name="Nguyen H.D.T."/>
            <person name="van Gent-Pelzer M.P.E."/>
            <person name="Joly D.L."/>
            <person name="van de Geest H.C."/>
            <person name="Bonants P.J.M."/>
            <person name="Smith D.S."/>
            <person name="Levesque C.A."/>
            <person name="van der Lee T.A.J."/>
        </authorList>
    </citation>
    <scope>NUCLEOTIDE SEQUENCE [LARGE SCALE GENOMIC DNA]</scope>
    <source>
        <strain evidence="9 10">CBS 675.73</strain>
    </source>
</reference>
<accession>A0A507FCT8</accession>
<evidence type="ECO:0000259" key="7">
    <source>
        <dbReference type="PROSITE" id="PS51310"/>
    </source>
</evidence>
<dbReference type="InterPro" id="IPR007143">
    <property type="entry name" value="Vps28"/>
</dbReference>
<dbReference type="InterPro" id="IPR038358">
    <property type="entry name" value="VPS28_N_sf"/>
</dbReference>
<feature type="domain" description="VPS28 C-terminal" evidence="7">
    <location>
        <begin position="102"/>
        <end position="190"/>
    </location>
</feature>
<comment type="caution">
    <text evidence="9">The sequence shown here is derived from an EMBL/GenBank/DDBJ whole genome shotgun (WGS) entry which is preliminary data.</text>
</comment>
<dbReference type="Proteomes" id="UP000320333">
    <property type="component" value="Unassembled WGS sequence"/>
</dbReference>
<comment type="function">
    <text evidence="5">Component of the ESCRT-I complex (endosomal sorting complex required for transport I), a regulator of vesicular trafficking process.</text>
</comment>
<dbReference type="STRING" id="246404.A0A507FCT8"/>
<name>A0A507FCT8_9FUNG</name>
<comment type="similarity">
    <text evidence="5 6">Belongs to the VPS28 family.</text>
</comment>
<sequence>MDTVVKLSTREMESLDATADLFSILMATEALEKAYIRDAVAAAELIAQFKTARDLLPQGTSIDQFMRDYKLSCPAAHKRLIEIGVPATVEHAVADASSSSRQHVKAVADITSCFITLMDCIKLNMTAMDQLHPLMSDLVQFLNKIQGLPKDFDSTHKERLKTWLISLHKMKASDVLSEDESRQLLFELDR</sequence>
<evidence type="ECO:0000313" key="9">
    <source>
        <dbReference type="EMBL" id="TPX73555.1"/>
    </source>
</evidence>
<dbReference type="Gene3D" id="1.20.1440.200">
    <property type="match status" value="1"/>
</dbReference>
<dbReference type="AlphaFoldDB" id="A0A507FCT8"/>
<dbReference type="InterPro" id="IPR037202">
    <property type="entry name" value="ESCRT_assembly_dom"/>
</dbReference>
<evidence type="ECO:0000259" key="8">
    <source>
        <dbReference type="PROSITE" id="PS51313"/>
    </source>
</evidence>
<evidence type="ECO:0000256" key="6">
    <source>
        <dbReference type="PROSITE-ProRule" id="PRU00642"/>
    </source>
</evidence>
<organism evidence="9 10">
    <name type="scientific">Chytriomyces confervae</name>
    <dbReference type="NCBI Taxonomy" id="246404"/>
    <lineage>
        <taxon>Eukaryota</taxon>
        <taxon>Fungi</taxon>
        <taxon>Fungi incertae sedis</taxon>
        <taxon>Chytridiomycota</taxon>
        <taxon>Chytridiomycota incertae sedis</taxon>
        <taxon>Chytridiomycetes</taxon>
        <taxon>Chytridiales</taxon>
        <taxon>Chytriomycetaceae</taxon>
        <taxon>Chytriomyces</taxon>
    </lineage>
</organism>
<dbReference type="InterPro" id="IPR037206">
    <property type="entry name" value="VPS28_C_sf"/>
</dbReference>
<dbReference type="GO" id="GO:0044877">
    <property type="term" value="F:protein-containing complex binding"/>
    <property type="evidence" value="ECO:0007669"/>
    <property type="project" value="TreeGrafter"/>
</dbReference>
<dbReference type="InterPro" id="IPR017899">
    <property type="entry name" value="VPS28_C"/>
</dbReference>
<feature type="domain" description="VPS28 N-terminal" evidence="8">
    <location>
        <begin position="1"/>
        <end position="91"/>
    </location>
</feature>
<dbReference type="PANTHER" id="PTHR12937:SF0">
    <property type="entry name" value="VACUOLAR PROTEIN SORTING-ASSOCIATED PROTEIN 28 HOMOLOG"/>
    <property type="match status" value="1"/>
</dbReference>
<dbReference type="GO" id="GO:0043328">
    <property type="term" value="P:protein transport to vacuole involved in ubiquitin-dependent protein catabolic process via the multivesicular body sorting pathway"/>
    <property type="evidence" value="ECO:0007669"/>
    <property type="project" value="TreeGrafter"/>
</dbReference>
<evidence type="ECO:0000256" key="4">
    <source>
        <dbReference type="ARBA" id="ARBA00022927"/>
    </source>
</evidence>
<evidence type="ECO:0000256" key="3">
    <source>
        <dbReference type="ARBA" id="ARBA00022753"/>
    </source>
</evidence>
<dbReference type="SUPFAM" id="SSF140427">
    <property type="entry name" value="VPS28 C-terminal domain-like"/>
    <property type="match status" value="1"/>
</dbReference>
<dbReference type="PROSITE" id="PS51310">
    <property type="entry name" value="VPS28_C"/>
    <property type="match status" value="1"/>
</dbReference>